<sequence>MTIQPIETIADVVVPDTRLAREATDLVRSAEDDVLFHHSRRVYLFGALHGRRSGQQPDLELLYVAAMFHDFGLTARYQNSTQRFEIDGADAARQFLLEHDVDPSDADRVWLGIALHTTPEVPARLDTETALLAAGVKTDVVGVGKHDLATADIDAVITAHPRPEFKNRILAAFNSGMKHRPETTFGTMNDDVLAHFDPGFQRGNLVEAILNSPWPE</sequence>
<proteinExistence type="predicted"/>
<evidence type="ECO:0000259" key="1">
    <source>
        <dbReference type="Pfam" id="PF01966"/>
    </source>
</evidence>
<dbReference type="EMBL" id="MVHU01000029">
    <property type="protein sequence ID" value="ORA77675.1"/>
    <property type="molecule type" value="Genomic_DNA"/>
</dbReference>
<comment type="caution">
    <text evidence="2">The sequence shown here is derived from an EMBL/GenBank/DDBJ whole genome shotgun (WGS) entry which is preliminary data.</text>
</comment>
<protein>
    <submittedName>
        <fullName evidence="2">Diguanylate cyclase</fullName>
    </submittedName>
</protein>
<dbReference type="PANTHER" id="PTHR35569:SF1">
    <property type="entry name" value="CYANAMIDE HYDRATASE DDI2-RELATED"/>
    <property type="match status" value="1"/>
</dbReference>
<dbReference type="RefSeq" id="WP_019735013.1">
    <property type="nucleotide sequence ID" value="NZ_MVHU01000029.1"/>
</dbReference>
<organism evidence="2 3">
    <name type="scientific">Mycolicibacter kumamotonensis</name>
    <dbReference type="NCBI Taxonomy" id="354243"/>
    <lineage>
        <taxon>Bacteria</taxon>
        <taxon>Bacillati</taxon>
        <taxon>Actinomycetota</taxon>
        <taxon>Actinomycetes</taxon>
        <taxon>Mycobacteriales</taxon>
        <taxon>Mycobacteriaceae</taxon>
        <taxon>Mycolicibacter</taxon>
    </lineage>
</organism>
<reference evidence="2 3" key="1">
    <citation type="submission" date="2017-02" db="EMBL/GenBank/DDBJ databases">
        <title>The new phylogeny of genus Mycobacterium.</title>
        <authorList>
            <person name="Tortoli E."/>
            <person name="Trovato A."/>
            <person name="Cirillo D.M."/>
        </authorList>
    </citation>
    <scope>NUCLEOTIDE SEQUENCE [LARGE SCALE GENOMIC DNA]</scope>
    <source>
        <strain evidence="2 3">DSM 45093</strain>
    </source>
</reference>
<dbReference type="PANTHER" id="PTHR35569">
    <property type="entry name" value="CYANAMIDE HYDRATASE DDI2-RELATED"/>
    <property type="match status" value="1"/>
</dbReference>
<dbReference type="Pfam" id="PF01966">
    <property type="entry name" value="HD"/>
    <property type="match status" value="1"/>
</dbReference>
<dbReference type="InterPro" id="IPR006674">
    <property type="entry name" value="HD_domain"/>
</dbReference>
<evidence type="ECO:0000313" key="3">
    <source>
        <dbReference type="Proteomes" id="UP000192713"/>
    </source>
</evidence>
<dbReference type="Gene3D" id="1.10.3210.10">
    <property type="entry name" value="Hypothetical protein af1432"/>
    <property type="match status" value="1"/>
</dbReference>
<dbReference type="CDD" id="cd00077">
    <property type="entry name" value="HDc"/>
    <property type="match status" value="1"/>
</dbReference>
<evidence type="ECO:0000313" key="2">
    <source>
        <dbReference type="EMBL" id="ORA77675.1"/>
    </source>
</evidence>
<dbReference type="AlphaFoldDB" id="A0A1X0DZE2"/>
<dbReference type="SUPFAM" id="SSF109604">
    <property type="entry name" value="HD-domain/PDEase-like"/>
    <property type="match status" value="1"/>
</dbReference>
<accession>A0A1X0DZE2</accession>
<name>A0A1X0DZE2_9MYCO</name>
<dbReference type="Proteomes" id="UP000192713">
    <property type="component" value="Unassembled WGS sequence"/>
</dbReference>
<dbReference type="InterPro" id="IPR003607">
    <property type="entry name" value="HD/PDEase_dom"/>
</dbReference>
<gene>
    <name evidence="2" type="ORF">BST28_17075</name>
</gene>
<feature type="domain" description="HD" evidence="1">
    <location>
        <begin position="36"/>
        <end position="123"/>
    </location>
</feature>